<name>A0AAE3M614_9BACT</name>
<keyword evidence="1" id="KW-0472">Membrane</keyword>
<dbReference type="EMBL" id="JAPDPJ010000039">
    <property type="protein sequence ID" value="MCW3787901.1"/>
    <property type="molecule type" value="Genomic_DNA"/>
</dbReference>
<feature type="transmembrane region" description="Helical" evidence="1">
    <location>
        <begin position="12"/>
        <end position="34"/>
    </location>
</feature>
<keyword evidence="3" id="KW-1185">Reference proteome</keyword>
<accession>A0AAE3M614</accession>
<evidence type="ECO:0000313" key="3">
    <source>
        <dbReference type="Proteomes" id="UP001209229"/>
    </source>
</evidence>
<dbReference type="RefSeq" id="WP_301191465.1">
    <property type="nucleotide sequence ID" value="NZ_JAPDPJ010000039.1"/>
</dbReference>
<reference evidence="2" key="1">
    <citation type="submission" date="2022-10" db="EMBL/GenBank/DDBJ databases">
        <authorList>
            <person name="Yu W.X."/>
        </authorList>
    </citation>
    <scope>NUCLEOTIDE SEQUENCE</scope>
    <source>
        <strain evidence="2">AAT</strain>
    </source>
</reference>
<evidence type="ECO:0000313" key="2">
    <source>
        <dbReference type="EMBL" id="MCW3787901.1"/>
    </source>
</evidence>
<protein>
    <submittedName>
        <fullName evidence="2">Uncharacterized protein</fullName>
    </submittedName>
</protein>
<proteinExistence type="predicted"/>
<keyword evidence="1" id="KW-0812">Transmembrane</keyword>
<gene>
    <name evidence="2" type="ORF">OM075_15605</name>
</gene>
<organism evidence="2 3">
    <name type="scientific">Plebeiibacterium sediminum</name>
    <dbReference type="NCBI Taxonomy" id="2992112"/>
    <lineage>
        <taxon>Bacteria</taxon>
        <taxon>Pseudomonadati</taxon>
        <taxon>Bacteroidota</taxon>
        <taxon>Bacteroidia</taxon>
        <taxon>Marinilabiliales</taxon>
        <taxon>Marinilabiliaceae</taxon>
        <taxon>Plebeiibacterium</taxon>
    </lineage>
</organism>
<evidence type="ECO:0000256" key="1">
    <source>
        <dbReference type="SAM" id="Phobius"/>
    </source>
</evidence>
<dbReference type="InterPro" id="IPR012902">
    <property type="entry name" value="N_methyl_site"/>
</dbReference>
<keyword evidence="1" id="KW-1133">Transmembrane helix</keyword>
<comment type="caution">
    <text evidence="2">The sequence shown here is derived from an EMBL/GenBank/DDBJ whole genome shotgun (WGS) entry which is preliminary data.</text>
</comment>
<dbReference type="AlphaFoldDB" id="A0AAE3M614"/>
<dbReference type="Pfam" id="PF07963">
    <property type="entry name" value="N_methyl"/>
    <property type="match status" value="1"/>
</dbReference>
<dbReference type="Proteomes" id="UP001209229">
    <property type="component" value="Unassembled WGS sequence"/>
</dbReference>
<sequence>MSIINAKIKGNSLIEVIVAFVIVSLSIALTGTFLSQLLDEFNRFQKQKVWYDLNLLKNQTIKSQNTETIELIEHNYKIQKNVELVNEVKGLYLVELSAIEVTNNRIMDEKKEPLFFYRFYVEVDDQ</sequence>